<organism evidence="1 2">
    <name type="scientific">Septoria linicola</name>
    <dbReference type="NCBI Taxonomy" id="215465"/>
    <lineage>
        <taxon>Eukaryota</taxon>
        <taxon>Fungi</taxon>
        <taxon>Dikarya</taxon>
        <taxon>Ascomycota</taxon>
        <taxon>Pezizomycotina</taxon>
        <taxon>Dothideomycetes</taxon>
        <taxon>Dothideomycetidae</taxon>
        <taxon>Mycosphaerellales</taxon>
        <taxon>Mycosphaerellaceae</taxon>
        <taxon>Septoria</taxon>
    </lineage>
</organism>
<dbReference type="EMBL" id="CP099427">
    <property type="protein sequence ID" value="USW58139.1"/>
    <property type="molecule type" value="Genomic_DNA"/>
</dbReference>
<name>A0A9Q9EPX0_9PEZI</name>
<gene>
    <name evidence="1" type="ORF">Slin15195_G114580</name>
</gene>
<dbReference type="Proteomes" id="UP001056384">
    <property type="component" value="Chromosome 10"/>
</dbReference>
<proteinExistence type="predicted"/>
<sequence>MAGYSRIETLLSGLHYLDSDVRIEFGETTADHAHIHSGLLAAECPGLDTADALPNLNGIRVFAVAFRSGTCILEPLTSASILSTDAACHRFHDSSLAPAGWSTPRNDGEHRGQAARNQNLYAKRQYITILNILYEESISLDDLEPYPSRDPPLARLHSATTSVIETCARAEALGCLQRVACALLNLVFKSELLGQCVAQTPIKFLKLASKVDCKKLFFMATRHICADRKLSKNWFDASTYYNANHGMLELQLTLLLGQGSKAAQKLLQALLDVQLCRTHMMAAGAGNAFSVPNMPLLNTIVKQSYCGECIARTCFAGWLSDKLEHCANSVSDMLQDETRTQFEIFQVVLHRLQRYAATSMPFQVFSTSSNIHITLADELGLCGELLVEKDIKLHLDVCVQEAATAINKAFRMSQTELTEENYPSLGSSTMAKSSGSDRKVSGESYITSSSAGRSASLPVFSTAPSRASTRVTSAESKVDMKLDPAAVSFTCEDISKCTESATPLRLPLATAKTGSVPQSAPRVDSLSPPLRKASPSLAEKFAEDPSLPELWHDLQNAWEYIEDSSEKCLPSDLLAEIEDPSDRRWKSDKLEYYRCCGEKKKDDGMPGSHRCRSMKVVVVKWASEMRVKGQDKSIW</sequence>
<evidence type="ECO:0000313" key="1">
    <source>
        <dbReference type="EMBL" id="USW58139.1"/>
    </source>
</evidence>
<protein>
    <submittedName>
        <fullName evidence="1">Uncharacterized protein</fullName>
    </submittedName>
</protein>
<accession>A0A9Q9EPX0</accession>
<dbReference type="AlphaFoldDB" id="A0A9Q9EPX0"/>
<reference evidence="1" key="1">
    <citation type="submission" date="2022-06" db="EMBL/GenBank/DDBJ databases">
        <title>Complete genome sequences of two strains of the flax pathogen Septoria linicola.</title>
        <authorList>
            <person name="Lapalu N."/>
            <person name="Simon A."/>
            <person name="Demenou B."/>
            <person name="Paumier D."/>
            <person name="Guillot M.-P."/>
            <person name="Gout L."/>
            <person name="Valade R."/>
        </authorList>
    </citation>
    <scope>NUCLEOTIDE SEQUENCE</scope>
    <source>
        <strain evidence="1">SE15195</strain>
    </source>
</reference>
<evidence type="ECO:0000313" key="2">
    <source>
        <dbReference type="Proteomes" id="UP001056384"/>
    </source>
</evidence>
<keyword evidence="2" id="KW-1185">Reference proteome</keyword>